<evidence type="ECO:0000313" key="2">
    <source>
        <dbReference type="Proteomes" id="UP000236959"/>
    </source>
</evidence>
<gene>
    <name evidence="1" type="ORF">CLV41_12122</name>
</gene>
<dbReference type="AlphaFoldDB" id="A0A2S3UJB7"/>
<protein>
    <recommendedName>
        <fullName evidence="3">Peptidase M3A/M3B catalytic domain-containing protein</fullName>
    </recommendedName>
</protein>
<proteinExistence type="predicted"/>
<sequence length="493" mass="54500">MPLRGEFSAGKGDAQLHAYVRELRSAQANAYLGHPAVNIEEIDETYSDLLDDAAFSEELVRLNGGFQPAASLRLLFRFAGRLRRETERLGADVNNEGSLASREKADICNALRTETSAVERQLLHQRIVSDASCRAPAFFQRRLCMDTLCETLRLGKGYAAVVASLIGVSSPWLRHCAQAILNGTQAFYFEERDYWWGAGGEPTQDADLTFLMFRAGPSPNEYADLSAAICYLFSQAYVGGCQVSQIKLDTLQRSGKTPRPFTAPVDPPAHVIVSSRPGGSTRDLSEILHEIGHGLAFAGISSDVTWESKLLWFDAVQEISAFLCAFLGQKSSFLDELIGTSNKAAQDIARYNRFLECYLVRKHACLALLSLAECDIRSDFGSRAASLLLEHTGVLIAPTIARTAIEDELMSCSYLLGWMTAAQLQSRLDLTFPSGWWRAPKAWYELAHFWASGGIDFDTAVSRIVPHDDAGGRNGWAMSYYRPLVSLFSLRDH</sequence>
<keyword evidence="2" id="KW-1185">Reference proteome</keyword>
<reference evidence="1 2" key="1">
    <citation type="submission" date="2018-01" db="EMBL/GenBank/DDBJ databases">
        <title>Genomic Encyclopedia of Archaeal and Bacterial Type Strains, Phase II (KMG-II): from individual species to whole genera.</title>
        <authorList>
            <person name="Goeker M."/>
        </authorList>
    </citation>
    <scope>NUCLEOTIDE SEQUENCE [LARGE SCALE GENOMIC DNA]</scope>
    <source>
        <strain evidence="1 2">DSM 17023</strain>
    </source>
</reference>
<comment type="caution">
    <text evidence="1">The sequence shown here is derived from an EMBL/GenBank/DDBJ whole genome shotgun (WGS) entry which is preliminary data.</text>
</comment>
<accession>A0A2S3UJB7</accession>
<name>A0A2S3UJB7_9HYPH</name>
<organism evidence="1 2">
    <name type="scientific">Roseibium marinum</name>
    <dbReference type="NCBI Taxonomy" id="281252"/>
    <lineage>
        <taxon>Bacteria</taxon>
        <taxon>Pseudomonadati</taxon>
        <taxon>Pseudomonadota</taxon>
        <taxon>Alphaproteobacteria</taxon>
        <taxon>Hyphomicrobiales</taxon>
        <taxon>Stappiaceae</taxon>
        <taxon>Roseibium</taxon>
    </lineage>
</organism>
<dbReference type="Proteomes" id="UP000236959">
    <property type="component" value="Unassembled WGS sequence"/>
</dbReference>
<evidence type="ECO:0008006" key="3">
    <source>
        <dbReference type="Google" id="ProtNLM"/>
    </source>
</evidence>
<dbReference type="EMBL" id="PPCN01000021">
    <property type="protein sequence ID" value="POF27796.1"/>
    <property type="molecule type" value="Genomic_DNA"/>
</dbReference>
<evidence type="ECO:0000313" key="1">
    <source>
        <dbReference type="EMBL" id="POF27796.1"/>
    </source>
</evidence>